<dbReference type="InParanoid" id="B9RT66"/>
<evidence type="ECO:0000313" key="1">
    <source>
        <dbReference type="EMBL" id="EEF45549.1"/>
    </source>
</evidence>
<keyword evidence="2" id="KW-1185">Reference proteome</keyword>
<gene>
    <name evidence="1" type="ORF">RCOM_0681310</name>
</gene>
<sequence length="84" mass="9525">MEAYMKQAIQNSYLFIDIRTQKCTGLKMLAPVAITLDLHCRWLTANVLLTKKLNDESNVWNFNQAIWLVDSIPSPGQTGQQASK</sequence>
<dbReference type="EMBL" id="EQ973812">
    <property type="protein sequence ID" value="EEF45549.1"/>
    <property type="molecule type" value="Genomic_DNA"/>
</dbReference>
<name>B9RT66_RICCO</name>
<protein>
    <submittedName>
        <fullName evidence="1">Uncharacterized protein</fullName>
    </submittedName>
</protein>
<evidence type="ECO:0000313" key="2">
    <source>
        <dbReference type="Proteomes" id="UP000008311"/>
    </source>
</evidence>
<dbReference type="AlphaFoldDB" id="B9RT66"/>
<proteinExistence type="predicted"/>
<organism evidence="1 2">
    <name type="scientific">Ricinus communis</name>
    <name type="common">Castor bean</name>
    <dbReference type="NCBI Taxonomy" id="3988"/>
    <lineage>
        <taxon>Eukaryota</taxon>
        <taxon>Viridiplantae</taxon>
        <taxon>Streptophyta</taxon>
        <taxon>Embryophyta</taxon>
        <taxon>Tracheophyta</taxon>
        <taxon>Spermatophyta</taxon>
        <taxon>Magnoliopsida</taxon>
        <taxon>eudicotyledons</taxon>
        <taxon>Gunneridae</taxon>
        <taxon>Pentapetalae</taxon>
        <taxon>rosids</taxon>
        <taxon>fabids</taxon>
        <taxon>Malpighiales</taxon>
        <taxon>Euphorbiaceae</taxon>
        <taxon>Acalyphoideae</taxon>
        <taxon>Acalypheae</taxon>
        <taxon>Ricinus</taxon>
    </lineage>
</organism>
<reference evidence="2" key="1">
    <citation type="journal article" date="2010" name="Nat. Biotechnol.">
        <title>Draft genome sequence of the oilseed species Ricinus communis.</title>
        <authorList>
            <person name="Chan A.P."/>
            <person name="Crabtree J."/>
            <person name="Zhao Q."/>
            <person name="Lorenzi H."/>
            <person name="Orvis J."/>
            <person name="Puiu D."/>
            <person name="Melake-Berhan A."/>
            <person name="Jones K.M."/>
            <person name="Redman J."/>
            <person name="Chen G."/>
            <person name="Cahoon E.B."/>
            <person name="Gedil M."/>
            <person name="Stanke M."/>
            <person name="Haas B.J."/>
            <person name="Wortman J.R."/>
            <person name="Fraser-Liggett C.M."/>
            <person name="Ravel J."/>
            <person name="Rabinowicz P.D."/>
        </authorList>
    </citation>
    <scope>NUCLEOTIDE SEQUENCE [LARGE SCALE GENOMIC DNA]</scope>
    <source>
        <strain evidence="2">cv. Hale</strain>
    </source>
</reference>
<dbReference type="Proteomes" id="UP000008311">
    <property type="component" value="Unassembled WGS sequence"/>
</dbReference>
<accession>B9RT66</accession>